<dbReference type="EMBL" id="JBHUMM010000001">
    <property type="protein sequence ID" value="MFD2670178.1"/>
    <property type="molecule type" value="Genomic_DNA"/>
</dbReference>
<keyword evidence="2" id="KW-0597">Phosphoprotein</keyword>
<evidence type="ECO:0000313" key="5">
    <source>
        <dbReference type="EMBL" id="MFD2670178.1"/>
    </source>
</evidence>
<reference evidence="6" key="1">
    <citation type="journal article" date="2019" name="Int. J. Syst. Evol. Microbiol.">
        <title>The Global Catalogue of Microorganisms (GCM) 10K type strain sequencing project: providing services to taxonomists for standard genome sequencing and annotation.</title>
        <authorList>
            <consortium name="The Broad Institute Genomics Platform"/>
            <consortium name="The Broad Institute Genome Sequencing Center for Infectious Disease"/>
            <person name="Wu L."/>
            <person name="Ma J."/>
        </authorList>
    </citation>
    <scope>NUCLEOTIDE SEQUENCE [LARGE SCALE GENOMIC DNA]</scope>
    <source>
        <strain evidence="6">KCTC 33676</strain>
    </source>
</reference>
<accession>A0ABW5R5A4</accession>
<name>A0ABW5R5A4_9BACL</name>
<dbReference type="CDD" id="cd05930">
    <property type="entry name" value="A_NRPS"/>
    <property type="match status" value="1"/>
</dbReference>
<dbReference type="CDD" id="cd02440">
    <property type="entry name" value="AdoMet_MTases"/>
    <property type="match status" value="1"/>
</dbReference>
<dbReference type="RefSeq" id="WP_379927516.1">
    <property type="nucleotide sequence ID" value="NZ_JBHUMM010000001.1"/>
</dbReference>
<dbReference type="Gene3D" id="3.40.50.150">
    <property type="entry name" value="Vaccinia Virus protein VP39"/>
    <property type="match status" value="1"/>
</dbReference>
<dbReference type="Gene3D" id="3.30.300.30">
    <property type="match status" value="1"/>
</dbReference>
<keyword evidence="1" id="KW-0596">Phosphopantetheine</keyword>
<evidence type="ECO:0000313" key="6">
    <source>
        <dbReference type="Proteomes" id="UP001597497"/>
    </source>
</evidence>
<dbReference type="InterPro" id="IPR009081">
    <property type="entry name" value="PP-bd_ACP"/>
</dbReference>
<evidence type="ECO:0000256" key="3">
    <source>
        <dbReference type="ARBA" id="ARBA00022737"/>
    </source>
</evidence>
<dbReference type="Pfam" id="PF13649">
    <property type="entry name" value="Methyltransf_25"/>
    <property type="match status" value="1"/>
</dbReference>
<dbReference type="PANTHER" id="PTHR45527:SF1">
    <property type="entry name" value="FATTY ACID SYNTHASE"/>
    <property type="match status" value="1"/>
</dbReference>
<dbReference type="Proteomes" id="UP001597497">
    <property type="component" value="Unassembled WGS sequence"/>
</dbReference>
<keyword evidence="6" id="KW-1185">Reference proteome</keyword>
<dbReference type="InterPro" id="IPR020845">
    <property type="entry name" value="AMP-binding_CS"/>
</dbReference>
<dbReference type="SUPFAM" id="SSF56801">
    <property type="entry name" value="Acetyl-CoA synthetase-like"/>
    <property type="match status" value="1"/>
</dbReference>
<dbReference type="SMART" id="SM00823">
    <property type="entry name" value="PKS_PP"/>
    <property type="match status" value="1"/>
</dbReference>
<dbReference type="Pfam" id="PF00501">
    <property type="entry name" value="AMP-binding"/>
    <property type="match status" value="2"/>
</dbReference>
<dbReference type="PROSITE" id="PS00455">
    <property type="entry name" value="AMP_BINDING"/>
    <property type="match status" value="1"/>
</dbReference>
<keyword evidence="3" id="KW-0677">Repeat</keyword>
<dbReference type="InterPro" id="IPR001242">
    <property type="entry name" value="Condensation_dom"/>
</dbReference>
<dbReference type="InterPro" id="IPR041698">
    <property type="entry name" value="Methyltransf_25"/>
</dbReference>
<dbReference type="SUPFAM" id="SSF53335">
    <property type="entry name" value="S-adenosyl-L-methionine-dependent methyltransferases"/>
    <property type="match status" value="1"/>
</dbReference>
<dbReference type="Gene3D" id="3.40.50.980">
    <property type="match status" value="4"/>
</dbReference>
<protein>
    <submittedName>
        <fullName evidence="5">AMP-binding protein</fullName>
    </submittedName>
</protein>
<evidence type="ECO:0000256" key="2">
    <source>
        <dbReference type="ARBA" id="ARBA00022553"/>
    </source>
</evidence>
<feature type="domain" description="Carrier" evidence="4">
    <location>
        <begin position="1073"/>
        <end position="1147"/>
    </location>
</feature>
<dbReference type="PROSITE" id="PS50075">
    <property type="entry name" value="CARRIER"/>
    <property type="match status" value="1"/>
</dbReference>
<dbReference type="Pfam" id="PF14399">
    <property type="entry name" value="BtrH_N"/>
    <property type="match status" value="1"/>
</dbReference>
<comment type="caution">
    <text evidence="5">The sequence shown here is derived from an EMBL/GenBank/DDBJ whole genome shotgun (WGS) entry which is preliminary data.</text>
</comment>
<dbReference type="SUPFAM" id="SSF52777">
    <property type="entry name" value="CoA-dependent acyltransferases"/>
    <property type="match status" value="1"/>
</dbReference>
<dbReference type="Gene3D" id="3.30.559.30">
    <property type="entry name" value="Nonribosomal peptide synthetase, condensation domain"/>
    <property type="match status" value="1"/>
</dbReference>
<proteinExistence type="predicted"/>
<dbReference type="PANTHER" id="PTHR45527">
    <property type="entry name" value="NONRIBOSOMAL PEPTIDE SYNTHETASE"/>
    <property type="match status" value="1"/>
</dbReference>
<gene>
    <name evidence="5" type="ORF">ACFSUC_00990</name>
</gene>
<dbReference type="InterPro" id="IPR000873">
    <property type="entry name" value="AMP-dep_synth/lig_dom"/>
</dbReference>
<organism evidence="5 6">
    <name type="scientific">Marinicrinis sediminis</name>
    <dbReference type="NCBI Taxonomy" id="1652465"/>
    <lineage>
        <taxon>Bacteria</taxon>
        <taxon>Bacillati</taxon>
        <taxon>Bacillota</taxon>
        <taxon>Bacilli</taxon>
        <taxon>Bacillales</taxon>
        <taxon>Paenibacillaceae</taxon>
    </lineage>
</organism>
<dbReference type="Pfam" id="PF00550">
    <property type="entry name" value="PP-binding"/>
    <property type="match status" value="1"/>
</dbReference>
<dbReference type="Gene3D" id="2.30.38.10">
    <property type="entry name" value="Luciferase, Domain 3"/>
    <property type="match status" value="1"/>
</dbReference>
<dbReference type="InterPro" id="IPR029063">
    <property type="entry name" value="SAM-dependent_MTases_sf"/>
</dbReference>
<dbReference type="InterPro" id="IPR045851">
    <property type="entry name" value="AMP-bd_C_sf"/>
</dbReference>
<dbReference type="SUPFAM" id="SSF47336">
    <property type="entry name" value="ACP-like"/>
    <property type="match status" value="1"/>
</dbReference>
<dbReference type="InterPro" id="IPR026935">
    <property type="entry name" value="BtrH_N"/>
</dbReference>
<dbReference type="Gene3D" id="1.10.1200.10">
    <property type="entry name" value="ACP-like"/>
    <property type="match status" value="1"/>
</dbReference>
<evidence type="ECO:0000256" key="1">
    <source>
        <dbReference type="ARBA" id="ARBA00022450"/>
    </source>
</evidence>
<sequence>MAMKQDDRQIGAWQDVRDYWVKRLEQGQGDKVSWPVTYGARSGFTKMAFEVPFSADLARSLRKICRENDASMFVFLFAVYQVLLHKYTDEGNLTITVPVLPLEQSAERKQTSEVIPVAMQIQPDHTFREWLREVQQQLKEDWMHADVSLQEIAGQLGWRDETELLGRTLFGMTNVHGEERMTNLLQRTCFDVMFQVKRDGESIAMEVVCNGQQYDSAAIQTYVDSYLLLLSHVLEQAEQGKHLAIAELPYTDQEKWTDWMRQFNDTQADYDQSACMQDRFEQHAQQYPQDVAIRYADGAITYQQLDEKANQWAHLLRQSGMRTGDHVGIIIERTPHMLVAVLAVLKAGGAYVPMEQSFPKDRIRTMVEEMQIAWVMTTSTAEQSFQSLIYECACIRGSFYMDVMQVRPPRESANDDAVQQLFDHVADQATDEIRAGGFVSSYTGEPFTEAEVKQYQTHVMKLIEPYLHAEAQVLEIGCGSGWITYPMAAKAGKVWAMDPSAATLERNQRMLAETIDQGREQGLVDKIAWIQGFAHDLPEMEKQSLDVIVIASTVQFFPGLHYLTEVLDRLQELLKPGGHIVLADLLDAQQKEDYFHSLRTYAQHHADAHRVKQATDEVLYVHERALRDLCARHHSLEMTHCHYRDEAFPNELQYRFDVRLTKVPSKKTEYSENKVYLYTGQHADAMPNRIPDIDKKADQTAYVIFTSGSTGKPKGVVVSHRPVLNLLEWAEKTFHFGREDTGLFVTSLCFDLSVFDIFGMLSYGGTIWLVPEEEVRSPERLLNRMFEAKVTFWNSAPAALQQLVPFMDEQKEERQAAGEHVHLRLVYLSGDWIPLTLPDRVRETFSRAEVVALGGATEATVWSNYYLVQEMNPSWNSIPYGYPIQNTRYYVLNSRMELCPPGIPGELYIGGACLATGYTDAMLTASRFIPDPYANSFDGEAVMYRTGDLARWCEEGYIEFLGRIDHQVKIRGYRVELGEIQSQLLQHEAMTWALVIDRTDSSGEKSLCAYYMSASELETSPLRAFLAETLPAYMIPAHFVRLEQVPVTPNGKLDRKALPQPGQGGQAADGVVAPQSQLEQLMARVWCEVLDQEQISTEASFFDLGGHSFTAMTLVNRLADIDVKIKLSELYEYPTIHALSAYIQTEYGWEHAAAHEQATIQKQQATHTRVISEIRQNEDTYSWDEVNCFYKPFAIAMQGFEEEYFDQFLFYSSMYTTFAPDGWCRDFFEISEKSMQSFFDCYDKVLEPKFQVGIREQQYESMEEMHACIISSINQRAPVIVPVDLFHLYYYNNYGKTHHVHHLLIKGYDESTGIYYMLDNMQVDEGSRPVYRDFMVRKEDLYEMNQSYFSHFYPHLEQSYFWVVGKEGERAPHRKEQALLDVAQWYERVEQDPSAIVFMEEEVLREIRATGDVQRCWRAAQLHHFKRVFYDILLKWLREANANNLADVAGLEQQIHQLQTRWSEMKLRLMDEISQPAPNLTKVEQEMTQVIDLERAFRLRYLDVISALQVKEQTSQSKEEGAEHGWIIHNVKGADIQADLDQAEIVLPAHQKFDTWIQQNHAPQLLVKPKADEDFVFECEVKFETAGKGFHLGTILYLSNGMKFLFGYFHDQEMTVICPEYPGQFELSRDAFQSRHFHLRLQKTLNTCSFQYKQSSAEQWETSCVLELTDQVESYGLMVKTFEPIAMKTAFLDIVR</sequence>
<dbReference type="InterPro" id="IPR036736">
    <property type="entry name" value="ACP-like_sf"/>
</dbReference>
<dbReference type="InterPro" id="IPR020806">
    <property type="entry name" value="PKS_PP-bd"/>
</dbReference>
<evidence type="ECO:0000259" key="4">
    <source>
        <dbReference type="PROSITE" id="PS50075"/>
    </source>
</evidence>
<dbReference type="Pfam" id="PF00668">
    <property type="entry name" value="Condensation"/>
    <property type="match status" value="1"/>
</dbReference>